<dbReference type="Gene3D" id="2.20.70.10">
    <property type="match status" value="1"/>
</dbReference>
<dbReference type="Proteomes" id="UP000678513">
    <property type="component" value="Chromosome"/>
</dbReference>
<gene>
    <name evidence="8" type="primary">priA</name>
    <name evidence="10" type="ORF">J5A65_07375</name>
</gene>
<dbReference type="PANTHER" id="PTHR30580:SF0">
    <property type="entry name" value="PRIMOSOMAL PROTEIN N"/>
    <property type="match status" value="1"/>
</dbReference>
<dbReference type="InterPro" id="IPR027417">
    <property type="entry name" value="P-loop_NTPase"/>
</dbReference>
<dbReference type="Gene3D" id="3.40.50.300">
    <property type="entry name" value="P-loop containing nucleotide triphosphate hydrolases"/>
    <property type="match status" value="1"/>
</dbReference>
<evidence type="ECO:0000256" key="2">
    <source>
        <dbReference type="ARBA" id="ARBA00022705"/>
    </source>
</evidence>
<comment type="similarity">
    <text evidence="8">Belongs to the helicase family. PriA subfamily.</text>
</comment>
<dbReference type="SUPFAM" id="SSF52540">
    <property type="entry name" value="P-loop containing nucleoside triphosphate hydrolases"/>
    <property type="match status" value="1"/>
</dbReference>
<sequence length="655" mass="69649">MSSATLFDAPAAEQVAKVAVDIPLAHLDRLFDYRIPEKLAQETRPGIRVTVPFAGQVVDGWVVAIGEPKTSGRLAVLRSVTSPEPILTPELFELIRGVADHYAGTWWDVARLAIPPRQAAVEKQPQRPWPSPQVPEEMVILPGFPGGAELLGALEDGGAPRAFWQVPCVASTPGDLVGGVIEAVAATVRAGRGALVLFPTSRGMETAATRLEQCLGQGSVARLNSDLSRAVRYENYLACSRGQARVAVGTQSAAFAPLRDLGLIVVADDGNEGHCFERFPRPNARSVAMIRAVQEGCGLLFASHARSCEAQSLIERRWLRGLALPPREMRLIGPVLKAVPEVQGRNPGGGRLRLPHQAFDHVRAALATGPVLVSVARAGHSSGLRCDRCRERAICPRCGGPLVQPHRDRLQCRLCGHTPVRFECLRCHSNRLRAPIAGSDRTAEELGRAFPGTRVINSSAERIRSGILCDGSAIVVATPGGEPAVPGGYAGALILDVELALSRADLRVAEESLRRWSQVTSLVRPAADGGGVLVIGSPEEPAVQALLRQDPGGFAARELADRAAAGLPPAVKAVQVGGDPSAVASFLDNDPFAGAEILGPTLVREEPEPEAMSLLRCPLETGRELARAVKSAAAIRSARKEGGRLFLQVDPMTLE</sequence>
<feature type="domain" description="Primosomal protein N' 3' DNA-binding" evidence="9">
    <location>
        <begin position="17"/>
        <end position="115"/>
    </location>
</feature>
<dbReference type="EMBL" id="CP072384">
    <property type="protein sequence ID" value="QUC09519.1"/>
    <property type="molecule type" value="Genomic_DNA"/>
</dbReference>
<evidence type="ECO:0000313" key="11">
    <source>
        <dbReference type="Proteomes" id="UP000678513"/>
    </source>
</evidence>
<keyword evidence="4 8" id="KW-0547">Nucleotide-binding</keyword>
<reference evidence="10 11" key="1">
    <citation type="submission" date="2021-03" db="EMBL/GenBank/DDBJ databases">
        <title>Human Oral Microbial Genomes.</title>
        <authorList>
            <person name="Johnston C.D."/>
            <person name="Chen T."/>
            <person name="Dewhirst F.E."/>
        </authorList>
    </citation>
    <scope>NUCLEOTIDE SEQUENCE [LARGE SCALE GENOMIC DNA]</scope>
    <source>
        <strain evidence="10 11">DSMZ 100122</strain>
    </source>
</reference>
<comment type="caution">
    <text evidence="8">As this protein does not have any detectable helicase domains, it probably does not have helicase activity.</text>
</comment>
<evidence type="ECO:0000256" key="8">
    <source>
        <dbReference type="HAMAP-Rule" id="MF_00983"/>
    </source>
</evidence>
<dbReference type="HAMAP" id="MF_00983">
    <property type="entry name" value="PriA"/>
    <property type="match status" value="1"/>
</dbReference>
<accession>A0ABX7Y8F2</accession>
<evidence type="ECO:0000256" key="7">
    <source>
        <dbReference type="ARBA" id="ARBA00023125"/>
    </source>
</evidence>
<dbReference type="PANTHER" id="PTHR30580">
    <property type="entry name" value="PRIMOSOMAL PROTEIN N"/>
    <property type="match status" value="1"/>
</dbReference>
<dbReference type="InterPro" id="IPR041222">
    <property type="entry name" value="PriA_3primeBD"/>
</dbReference>
<feature type="binding site" evidence="8">
    <location>
        <position position="427"/>
    </location>
    <ligand>
        <name>Zn(2+)</name>
        <dbReference type="ChEBI" id="CHEBI:29105"/>
        <label>1</label>
    </ligand>
</feature>
<proteinExistence type="inferred from homology"/>
<comment type="subunit">
    <text evidence="8">Component of the replication restart primosome.</text>
</comment>
<comment type="cofactor">
    <cofactor evidence="8">
        <name>Zn(2+)</name>
        <dbReference type="ChEBI" id="CHEBI:29105"/>
    </cofactor>
    <text evidence="8">Binds 2 zinc ions per subunit.</text>
</comment>
<dbReference type="InterPro" id="IPR005259">
    <property type="entry name" value="PriA"/>
</dbReference>
<feature type="binding site" evidence="8">
    <location>
        <position position="398"/>
    </location>
    <ligand>
        <name>Zn(2+)</name>
        <dbReference type="ChEBI" id="CHEBI:29105"/>
        <label>2</label>
    </ligand>
</feature>
<evidence type="ECO:0000256" key="5">
    <source>
        <dbReference type="ARBA" id="ARBA00022833"/>
    </source>
</evidence>
<evidence type="ECO:0000256" key="6">
    <source>
        <dbReference type="ARBA" id="ARBA00022840"/>
    </source>
</evidence>
<dbReference type="InterPro" id="IPR042115">
    <property type="entry name" value="PriA_3primeBD_sf"/>
</dbReference>
<feature type="binding site" evidence="8">
    <location>
        <position position="395"/>
    </location>
    <ligand>
        <name>Zn(2+)</name>
        <dbReference type="ChEBI" id="CHEBI:29105"/>
        <label>2</label>
    </ligand>
</feature>
<keyword evidence="5 8" id="KW-0862">Zinc</keyword>
<feature type="binding site" evidence="8">
    <location>
        <position position="424"/>
    </location>
    <ligand>
        <name>Zn(2+)</name>
        <dbReference type="ChEBI" id="CHEBI:29105"/>
        <label>1</label>
    </ligand>
</feature>
<dbReference type="Gene3D" id="3.40.1440.60">
    <property type="entry name" value="PriA, 3(prime) DNA-binding domain"/>
    <property type="match status" value="1"/>
</dbReference>
<comment type="function">
    <text evidence="8">Initiates the restart of stalled replication forks, which reloads the replicative helicase on sites other than the origin of replication. Recognizes and binds to abandoned replication forks and remodels them to uncover a helicase loading site. Promotes assembly of the primosome at these replication forks.</text>
</comment>
<name>A0ABX7Y8F2_9ACTN</name>
<protein>
    <recommendedName>
        <fullName evidence="8">Probable replication restart protein PriA</fullName>
    </recommendedName>
    <alternativeName>
        <fullName evidence="8">Putative ATP-dependent DNA helicase PriA</fullName>
    </alternativeName>
</protein>
<organism evidence="10 11">
    <name type="scientific">Arachnia rubra</name>
    <dbReference type="NCBI Taxonomy" id="1547448"/>
    <lineage>
        <taxon>Bacteria</taxon>
        <taxon>Bacillati</taxon>
        <taxon>Actinomycetota</taxon>
        <taxon>Actinomycetes</taxon>
        <taxon>Propionibacteriales</taxon>
        <taxon>Propionibacteriaceae</taxon>
        <taxon>Arachnia</taxon>
    </lineage>
</organism>
<feature type="binding site" evidence="8">
    <location>
        <position position="386"/>
    </location>
    <ligand>
        <name>Zn(2+)</name>
        <dbReference type="ChEBI" id="CHEBI:29105"/>
        <label>1</label>
    </ligand>
</feature>
<feature type="binding site" evidence="8">
    <location>
        <position position="389"/>
    </location>
    <ligand>
        <name>Zn(2+)</name>
        <dbReference type="ChEBI" id="CHEBI:29105"/>
        <label>1</label>
    </ligand>
</feature>
<evidence type="ECO:0000313" key="10">
    <source>
        <dbReference type="EMBL" id="QUC09519.1"/>
    </source>
</evidence>
<keyword evidence="1 8" id="KW-0639">Primosome</keyword>
<evidence type="ECO:0000259" key="9">
    <source>
        <dbReference type="Pfam" id="PF17764"/>
    </source>
</evidence>
<feature type="binding site" evidence="8">
    <location>
        <position position="415"/>
    </location>
    <ligand>
        <name>Zn(2+)</name>
        <dbReference type="ChEBI" id="CHEBI:29105"/>
        <label>2</label>
    </ligand>
</feature>
<evidence type="ECO:0000256" key="3">
    <source>
        <dbReference type="ARBA" id="ARBA00022723"/>
    </source>
</evidence>
<feature type="binding site" evidence="8">
    <location>
        <position position="412"/>
    </location>
    <ligand>
        <name>Zn(2+)</name>
        <dbReference type="ChEBI" id="CHEBI:29105"/>
        <label>2</label>
    </ligand>
</feature>
<keyword evidence="11" id="KW-1185">Reference proteome</keyword>
<keyword evidence="7 8" id="KW-0238">DNA-binding</keyword>
<keyword evidence="6 8" id="KW-0067">ATP-binding</keyword>
<dbReference type="Pfam" id="PF17764">
    <property type="entry name" value="PriA_3primeBD"/>
    <property type="match status" value="1"/>
</dbReference>
<dbReference type="RefSeq" id="WP_212327244.1">
    <property type="nucleotide sequence ID" value="NZ_AP024463.1"/>
</dbReference>
<evidence type="ECO:0000256" key="4">
    <source>
        <dbReference type="ARBA" id="ARBA00022741"/>
    </source>
</evidence>
<keyword evidence="3 8" id="KW-0479">Metal-binding</keyword>
<evidence type="ECO:0000256" key="1">
    <source>
        <dbReference type="ARBA" id="ARBA00022515"/>
    </source>
</evidence>
<keyword evidence="2 8" id="KW-0235">DNA replication</keyword>